<evidence type="ECO:0000313" key="2">
    <source>
        <dbReference type="EMBL" id="ONH31457.1"/>
    </source>
</evidence>
<name>A0A1V2IEA8_9ACTN</name>
<accession>A0A1V2IEA8</accession>
<gene>
    <name evidence="2" type="ORF">BL253_09520</name>
</gene>
<dbReference type="PANTHER" id="PTHR46018">
    <property type="entry name" value="ZINC PHOSPHODIESTERASE ELAC PROTEIN 1"/>
    <property type="match status" value="1"/>
</dbReference>
<dbReference type="Proteomes" id="UP000188929">
    <property type="component" value="Unassembled WGS sequence"/>
</dbReference>
<dbReference type="STRING" id="1834516.BL253_09520"/>
<evidence type="ECO:0000313" key="3">
    <source>
        <dbReference type="Proteomes" id="UP000188929"/>
    </source>
</evidence>
<dbReference type="RefSeq" id="WP_076815579.1">
    <property type="nucleotide sequence ID" value="NZ_MOMC01000016.1"/>
</dbReference>
<keyword evidence="2" id="KW-0378">Hydrolase</keyword>
<keyword evidence="3" id="KW-1185">Reference proteome</keyword>
<organism evidence="2 3">
    <name type="scientific">Pseudofrankia asymbiotica</name>
    <dbReference type="NCBI Taxonomy" id="1834516"/>
    <lineage>
        <taxon>Bacteria</taxon>
        <taxon>Bacillati</taxon>
        <taxon>Actinomycetota</taxon>
        <taxon>Actinomycetes</taxon>
        <taxon>Frankiales</taxon>
        <taxon>Frankiaceae</taxon>
        <taxon>Pseudofrankia</taxon>
    </lineage>
</organism>
<dbReference type="PANTHER" id="PTHR46018:SF4">
    <property type="entry name" value="METALLO-HYDROLASE YHFI-RELATED"/>
    <property type="match status" value="1"/>
</dbReference>
<feature type="domain" description="Metallo-beta-lactamase" evidence="1">
    <location>
        <begin position="18"/>
        <end position="237"/>
    </location>
</feature>
<dbReference type="InterPro" id="IPR036866">
    <property type="entry name" value="RibonucZ/Hydroxyglut_hydro"/>
</dbReference>
<dbReference type="InterPro" id="IPR001279">
    <property type="entry name" value="Metallo-B-lactamas"/>
</dbReference>
<dbReference type="AlphaFoldDB" id="A0A1V2IEA8"/>
<proteinExistence type="predicted"/>
<dbReference type="OrthoDB" id="9800940at2"/>
<dbReference type="SUPFAM" id="SSF56281">
    <property type="entry name" value="Metallo-hydrolase/oxidoreductase"/>
    <property type="match status" value="1"/>
</dbReference>
<dbReference type="Gene3D" id="3.60.15.10">
    <property type="entry name" value="Ribonuclease Z/Hydroxyacylglutathione hydrolase-like"/>
    <property type="match status" value="1"/>
</dbReference>
<dbReference type="Pfam" id="PF12706">
    <property type="entry name" value="Lactamase_B_2"/>
    <property type="match status" value="1"/>
</dbReference>
<comment type="caution">
    <text evidence="2">The sequence shown here is derived from an EMBL/GenBank/DDBJ whole genome shotgun (WGS) entry which is preliminary data.</text>
</comment>
<sequence length="275" mass="28997">MWLTVIGCRSGMPSGGRCSSSYLVSTSSTKILLDCGPGAATALSAIGHPNQLDGIVISHLHLDHCYDLLPLGKMLLAAHVRYPMRFPTLPEKMHPEPAPPVPLYVPEGGRSIFEALASLFPVATIPMLDKAFSVAFEVREYRPGDTFTIGDLKIGMHGLRHSVLNCGTRVESAEGSLAYTGDTGVTDALFDLAHGVDLLLAEATLELPDPSGHGHLCALDAGDAAMSAGVGQLVLTHFVTDDPGWLAARRAEAASRFGGPVHLANPGRQFAVRAG</sequence>
<reference evidence="3" key="1">
    <citation type="submission" date="2016-10" db="EMBL/GenBank/DDBJ databases">
        <title>Frankia sp. NRRL B-16386 Genome sequencing.</title>
        <authorList>
            <person name="Ghodhbane-Gtari F."/>
            <person name="Swanson E."/>
            <person name="Gueddou A."/>
            <person name="Hezbri K."/>
            <person name="Ktari K."/>
            <person name="Nouioui I."/>
            <person name="Morris K."/>
            <person name="Simpson S."/>
            <person name="Abebe-Akele F."/>
            <person name="Thomas K."/>
            <person name="Gtari M."/>
            <person name="Tisa L.S."/>
        </authorList>
    </citation>
    <scope>NUCLEOTIDE SEQUENCE [LARGE SCALE GENOMIC DNA]</scope>
    <source>
        <strain evidence="3">NRRL B-16386</strain>
    </source>
</reference>
<dbReference type="GO" id="GO:0042781">
    <property type="term" value="F:3'-tRNA processing endoribonuclease activity"/>
    <property type="evidence" value="ECO:0007669"/>
    <property type="project" value="TreeGrafter"/>
</dbReference>
<evidence type="ECO:0000259" key="1">
    <source>
        <dbReference type="SMART" id="SM00849"/>
    </source>
</evidence>
<protein>
    <submittedName>
        <fullName evidence="2">MBL fold metallo-hydrolase</fullName>
    </submittedName>
</protein>
<dbReference type="EMBL" id="MOMC01000016">
    <property type="protein sequence ID" value="ONH31457.1"/>
    <property type="molecule type" value="Genomic_DNA"/>
</dbReference>
<dbReference type="SMART" id="SM00849">
    <property type="entry name" value="Lactamase_B"/>
    <property type="match status" value="1"/>
</dbReference>